<sequence>MVGRKQFDVDEAVERAMTVFWQQGYAETSLDALCAATGLGRSSLYGTFGSKDELFRRALDRYGARYGDRFEAALAAHPDDPADAVEAFLGVTVERITEPTVPTGCLIAQSAIEVDTLSGASAARVRELLDRQRSRVRAALGEPRGVPDRVLDDVAAFVVAANQSLAVMSRVGSPEPELRAIVALTAGAVASSLG</sequence>
<dbReference type="InterPro" id="IPR009057">
    <property type="entry name" value="Homeodomain-like_sf"/>
</dbReference>
<evidence type="ECO:0000256" key="4">
    <source>
        <dbReference type="PROSITE-ProRule" id="PRU00335"/>
    </source>
</evidence>
<feature type="domain" description="HTH tetR-type" evidence="5">
    <location>
        <begin position="6"/>
        <end position="66"/>
    </location>
</feature>
<evidence type="ECO:0000259" key="5">
    <source>
        <dbReference type="PROSITE" id="PS50977"/>
    </source>
</evidence>
<keyword evidence="7" id="KW-1185">Reference proteome</keyword>
<keyword evidence="3" id="KW-0804">Transcription</keyword>
<dbReference type="Gene3D" id="1.10.10.60">
    <property type="entry name" value="Homeodomain-like"/>
    <property type="match status" value="1"/>
</dbReference>
<gene>
    <name evidence="6" type="ORF">GCM10009559_05160</name>
</gene>
<accession>A0ABP3ZKN9</accession>
<dbReference type="InterPro" id="IPR036271">
    <property type="entry name" value="Tet_transcr_reg_TetR-rel_C_sf"/>
</dbReference>
<evidence type="ECO:0000313" key="7">
    <source>
        <dbReference type="Proteomes" id="UP001499967"/>
    </source>
</evidence>
<keyword evidence="1" id="KW-0805">Transcription regulation</keyword>
<comment type="caution">
    <text evidence="6">The sequence shown here is derived from an EMBL/GenBank/DDBJ whole genome shotgun (WGS) entry which is preliminary data.</text>
</comment>
<dbReference type="Proteomes" id="UP001499967">
    <property type="component" value="Unassembled WGS sequence"/>
</dbReference>
<dbReference type="Gene3D" id="1.10.357.10">
    <property type="entry name" value="Tetracycline Repressor, domain 2"/>
    <property type="match status" value="1"/>
</dbReference>
<dbReference type="PROSITE" id="PS50977">
    <property type="entry name" value="HTH_TETR_2"/>
    <property type="match status" value="1"/>
</dbReference>
<dbReference type="Pfam" id="PF00440">
    <property type="entry name" value="TetR_N"/>
    <property type="match status" value="1"/>
</dbReference>
<evidence type="ECO:0000256" key="2">
    <source>
        <dbReference type="ARBA" id="ARBA00023125"/>
    </source>
</evidence>
<dbReference type="InterPro" id="IPR001647">
    <property type="entry name" value="HTH_TetR"/>
</dbReference>
<evidence type="ECO:0000313" key="6">
    <source>
        <dbReference type="EMBL" id="GAA0921965.1"/>
    </source>
</evidence>
<dbReference type="PANTHER" id="PTHR47506:SF1">
    <property type="entry name" value="HTH-TYPE TRANSCRIPTIONAL REGULATOR YJDC"/>
    <property type="match status" value="1"/>
</dbReference>
<dbReference type="EMBL" id="BAAAHP010000013">
    <property type="protein sequence ID" value="GAA0921965.1"/>
    <property type="molecule type" value="Genomic_DNA"/>
</dbReference>
<dbReference type="SUPFAM" id="SSF46689">
    <property type="entry name" value="Homeodomain-like"/>
    <property type="match status" value="1"/>
</dbReference>
<evidence type="ECO:0000256" key="1">
    <source>
        <dbReference type="ARBA" id="ARBA00023015"/>
    </source>
</evidence>
<dbReference type="Pfam" id="PF16925">
    <property type="entry name" value="TetR_C_13"/>
    <property type="match status" value="1"/>
</dbReference>
<dbReference type="InterPro" id="IPR011075">
    <property type="entry name" value="TetR_C"/>
</dbReference>
<protein>
    <submittedName>
        <fullName evidence="6">TetR/AcrR family transcriptional regulator</fullName>
    </submittedName>
</protein>
<name>A0ABP3ZKN9_9PSEU</name>
<dbReference type="SUPFAM" id="SSF48498">
    <property type="entry name" value="Tetracyclin repressor-like, C-terminal domain"/>
    <property type="match status" value="1"/>
</dbReference>
<keyword evidence="2 4" id="KW-0238">DNA-binding</keyword>
<reference evidence="7" key="1">
    <citation type="journal article" date="2019" name="Int. J. Syst. Evol. Microbiol.">
        <title>The Global Catalogue of Microorganisms (GCM) 10K type strain sequencing project: providing services to taxonomists for standard genome sequencing and annotation.</title>
        <authorList>
            <consortium name="The Broad Institute Genomics Platform"/>
            <consortium name="The Broad Institute Genome Sequencing Center for Infectious Disease"/>
            <person name="Wu L."/>
            <person name="Ma J."/>
        </authorList>
    </citation>
    <scope>NUCLEOTIDE SEQUENCE [LARGE SCALE GENOMIC DNA]</scope>
    <source>
        <strain evidence="7">JCM 11117</strain>
    </source>
</reference>
<dbReference type="PANTHER" id="PTHR47506">
    <property type="entry name" value="TRANSCRIPTIONAL REGULATORY PROTEIN"/>
    <property type="match status" value="1"/>
</dbReference>
<evidence type="ECO:0000256" key="3">
    <source>
        <dbReference type="ARBA" id="ARBA00023163"/>
    </source>
</evidence>
<feature type="DNA-binding region" description="H-T-H motif" evidence="4">
    <location>
        <begin position="29"/>
        <end position="48"/>
    </location>
</feature>
<dbReference type="RefSeq" id="WP_343938433.1">
    <property type="nucleotide sequence ID" value="NZ_BAAAHP010000013.1"/>
</dbReference>
<proteinExistence type="predicted"/>
<organism evidence="6 7">
    <name type="scientific">Pseudonocardia zijingensis</name>
    <dbReference type="NCBI Taxonomy" id="153376"/>
    <lineage>
        <taxon>Bacteria</taxon>
        <taxon>Bacillati</taxon>
        <taxon>Actinomycetota</taxon>
        <taxon>Actinomycetes</taxon>
        <taxon>Pseudonocardiales</taxon>
        <taxon>Pseudonocardiaceae</taxon>
        <taxon>Pseudonocardia</taxon>
    </lineage>
</organism>